<dbReference type="EMBL" id="JAGPNK010000012">
    <property type="protein sequence ID" value="KAH7310869.1"/>
    <property type="molecule type" value="Genomic_DNA"/>
</dbReference>
<reference evidence="2" key="1">
    <citation type="journal article" date="2021" name="Nat. Commun.">
        <title>Genetic determinants of endophytism in the Arabidopsis root mycobiome.</title>
        <authorList>
            <person name="Mesny F."/>
            <person name="Miyauchi S."/>
            <person name="Thiergart T."/>
            <person name="Pickel B."/>
            <person name="Atanasova L."/>
            <person name="Karlsson M."/>
            <person name="Huettel B."/>
            <person name="Barry K.W."/>
            <person name="Haridas S."/>
            <person name="Chen C."/>
            <person name="Bauer D."/>
            <person name="Andreopoulos W."/>
            <person name="Pangilinan J."/>
            <person name="LaButti K."/>
            <person name="Riley R."/>
            <person name="Lipzen A."/>
            <person name="Clum A."/>
            <person name="Drula E."/>
            <person name="Henrissat B."/>
            <person name="Kohler A."/>
            <person name="Grigoriev I.V."/>
            <person name="Martin F.M."/>
            <person name="Hacquard S."/>
        </authorList>
    </citation>
    <scope>NUCLEOTIDE SEQUENCE</scope>
    <source>
        <strain evidence="2">MPI-CAGE-CH-0235</strain>
    </source>
</reference>
<evidence type="ECO:0000313" key="3">
    <source>
        <dbReference type="Proteomes" id="UP000813444"/>
    </source>
</evidence>
<evidence type="ECO:0000313" key="2">
    <source>
        <dbReference type="EMBL" id="KAH7310869.1"/>
    </source>
</evidence>
<dbReference type="AlphaFoldDB" id="A0A8K0SIC8"/>
<proteinExistence type="predicted"/>
<gene>
    <name evidence="2" type="ORF">B0I35DRAFT_482147</name>
</gene>
<sequence>MNDWRAGLVPPTSIPLEDPRNGDQLQAFLRQYFMEHDHDLTHARFQILLERATKVALKAAYDSGLDKVTPSNFTWMVNRTLWHVYYTMWCHDSIPPPYPFSAFRPDSNFIAEGSSLIYDRYYMERKREEKKAKQEDAQSANASNVNAAQATTATDATTPTNAATPAPNTAPKAAAAPTTVQTEDETSYALLMPSWERMMAKLGVDMARVAEFPFVAPYGLAVPCEDMAPLVVAIESLAPGISVLPGRRMSRKVAYLQVSRAGLDAQLEKAWFTLLGWFTAAADGYVMPLDAWAQCLKSDVDGLPAILNIIARDGSYWELSLDLQKLARELSQNMAGIRDYRDGCDTAHAASHLVAWVKKVNTALKTSKQVPSFQCIGAD</sequence>
<dbReference type="Proteomes" id="UP000813444">
    <property type="component" value="Unassembled WGS sequence"/>
</dbReference>
<accession>A0A8K0SIC8</accession>
<keyword evidence="3" id="KW-1185">Reference proteome</keyword>
<name>A0A8K0SIC8_9HYPO</name>
<comment type="caution">
    <text evidence="2">The sequence shown here is derived from an EMBL/GenBank/DDBJ whole genome shotgun (WGS) entry which is preliminary data.</text>
</comment>
<organism evidence="2 3">
    <name type="scientific">Stachybotrys elegans</name>
    <dbReference type="NCBI Taxonomy" id="80388"/>
    <lineage>
        <taxon>Eukaryota</taxon>
        <taxon>Fungi</taxon>
        <taxon>Dikarya</taxon>
        <taxon>Ascomycota</taxon>
        <taxon>Pezizomycotina</taxon>
        <taxon>Sordariomycetes</taxon>
        <taxon>Hypocreomycetidae</taxon>
        <taxon>Hypocreales</taxon>
        <taxon>Stachybotryaceae</taxon>
        <taxon>Stachybotrys</taxon>
    </lineage>
</organism>
<protein>
    <submittedName>
        <fullName evidence="2">Uncharacterized protein</fullName>
    </submittedName>
</protein>
<feature type="region of interest" description="Disordered" evidence="1">
    <location>
        <begin position="129"/>
        <end position="181"/>
    </location>
</feature>
<evidence type="ECO:0000256" key="1">
    <source>
        <dbReference type="SAM" id="MobiDB-lite"/>
    </source>
</evidence>
<feature type="compositionally biased region" description="Low complexity" evidence="1">
    <location>
        <begin position="137"/>
        <end position="181"/>
    </location>
</feature>